<dbReference type="SMART" id="SM00481">
    <property type="entry name" value="POLIIIAc"/>
    <property type="match status" value="1"/>
</dbReference>
<evidence type="ECO:0000313" key="3">
    <source>
        <dbReference type="Proteomes" id="UP000823960"/>
    </source>
</evidence>
<proteinExistence type="predicted"/>
<dbReference type="GO" id="GO:0004534">
    <property type="term" value="F:5'-3' RNA exonuclease activity"/>
    <property type="evidence" value="ECO:0007669"/>
    <property type="project" value="TreeGrafter"/>
</dbReference>
<reference evidence="2" key="1">
    <citation type="submission" date="2020-10" db="EMBL/GenBank/DDBJ databases">
        <authorList>
            <person name="Gilroy R."/>
        </authorList>
    </citation>
    <scope>NUCLEOTIDE SEQUENCE</scope>
    <source>
        <strain evidence="2">1370</strain>
    </source>
</reference>
<sequence length="243" mass="27196">MTRFYYDLHIHSCLSPCADDESTPNSILGMGELNGLGIMALTDHNTAKNCPAFFEAAKRYSVVPVAGMELTTAEDIHLVCLFEELSGAMEFDRLVDSYRILIPNRVDIFGNQLVCDQNDEIIGHEDNLLSNATRITIDMAPGLAGDFGGVVYPAHIDREANGLLGVLGLFPPTPEFSCIELHDPEKAPGIIARHRLEDKRLIISSDAHYLWDIKEPREYFELPRGGSPEEIRRYLFEYLKGRA</sequence>
<name>A0A9D1T467_9FIRM</name>
<dbReference type="InterPro" id="IPR016195">
    <property type="entry name" value="Pol/histidinol_Pase-like"/>
</dbReference>
<organism evidence="2 3">
    <name type="scientific">Candidatus Faeciplasma avium</name>
    <dbReference type="NCBI Taxonomy" id="2840798"/>
    <lineage>
        <taxon>Bacteria</taxon>
        <taxon>Bacillati</taxon>
        <taxon>Bacillota</taxon>
        <taxon>Clostridia</taxon>
        <taxon>Eubacteriales</taxon>
        <taxon>Oscillospiraceae</taxon>
        <taxon>Oscillospiraceae incertae sedis</taxon>
        <taxon>Candidatus Faeciplasma</taxon>
    </lineage>
</organism>
<dbReference type="Gene3D" id="3.20.20.140">
    <property type="entry name" value="Metal-dependent hydrolases"/>
    <property type="match status" value="1"/>
</dbReference>
<gene>
    <name evidence="2" type="ORF">IAD28_04495</name>
</gene>
<dbReference type="InterPro" id="IPR052018">
    <property type="entry name" value="PHP_domain"/>
</dbReference>
<protein>
    <submittedName>
        <fullName evidence="2">PHP domain-containing protein</fullName>
    </submittedName>
</protein>
<accession>A0A9D1T467</accession>
<evidence type="ECO:0000313" key="2">
    <source>
        <dbReference type="EMBL" id="HIV10932.1"/>
    </source>
</evidence>
<feature type="domain" description="Polymerase/histidinol phosphatase N-terminal" evidence="1">
    <location>
        <begin position="6"/>
        <end position="74"/>
    </location>
</feature>
<dbReference type="CDD" id="cd07432">
    <property type="entry name" value="PHP_HisPPase"/>
    <property type="match status" value="1"/>
</dbReference>
<dbReference type="Proteomes" id="UP000823960">
    <property type="component" value="Unassembled WGS sequence"/>
</dbReference>
<comment type="caution">
    <text evidence="2">The sequence shown here is derived from an EMBL/GenBank/DDBJ whole genome shotgun (WGS) entry which is preliminary data.</text>
</comment>
<reference evidence="2" key="2">
    <citation type="journal article" date="2021" name="PeerJ">
        <title>Extensive microbial diversity within the chicken gut microbiome revealed by metagenomics and culture.</title>
        <authorList>
            <person name="Gilroy R."/>
            <person name="Ravi A."/>
            <person name="Getino M."/>
            <person name="Pursley I."/>
            <person name="Horton D.L."/>
            <person name="Alikhan N.F."/>
            <person name="Baker D."/>
            <person name="Gharbi K."/>
            <person name="Hall N."/>
            <person name="Watson M."/>
            <person name="Adriaenssens E.M."/>
            <person name="Foster-Nyarko E."/>
            <person name="Jarju S."/>
            <person name="Secka A."/>
            <person name="Antonio M."/>
            <person name="Oren A."/>
            <person name="Chaudhuri R.R."/>
            <person name="La Ragione R."/>
            <person name="Hildebrand F."/>
            <person name="Pallen M.J."/>
        </authorList>
    </citation>
    <scope>NUCLEOTIDE SEQUENCE</scope>
    <source>
        <strain evidence="2">1370</strain>
    </source>
</reference>
<dbReference type="Pfam" id="PF02811">
    <property type="entry name" value="PHP"/>
    <property type="match status" value="1"/>
</dbReference>
<dbReference type="GO" id="GO:0035312">
    <property type="term" value="F:5'-3' DNA exonuclease activity"/>
    <property type="evidence" value="ECO:0007669"/>
    <property type="project" value="TreeGrafter"/>
</dbReference>
<dbReference type="SUPFAM" id="SSF89550">
    <property type="entry name" value="PHP domain-like"/>
    <property type="match status" value="1"/>
</dbReference>
<evidence type="ECO:0000259" key="1">
    <source>
        <dbReference type="SMART" id="SM00481"/>
    </source>
</evidence>
<dbReference type="EMBL" id="DVOL01000061">
    <property type="protein sequence ID" value="HIV10932.1"/>
    <property type="molecule type" value="Genomic_DNA"/>
</dbReference>
<dbReference type="PANTHER" id="PTHR42924">
    <property type="entry name" value="EXONUCLEASE"/>
    <property type="match status" value="1"/>
</dbReference>
<dbReference type="PANTHER" id="PTHR42924:SF3">
    <property type="entry name" value="POLYMERASE_HISTIDINOL PHOSPHATASE N-TERMINAL DOMAIN-CONTAINING PROTEIN"/>
    <property type="match status" value="1"/>
</dbReference>
<dbReference type="InterPro" id="IPR003141">
    <property type="entry name" value="Pol/His_phosphatase_N"/>
</dbReference>
<dbReference type="AlphaFoldDB" id="A0A9D1T467"/>
<dbReference type="InterPro" id="IPR004013">
    <property type="entry name" value="PHP_dom"/>
</dbReference>